<protein>
    <submittedName>
        <fullName evidence="2">Uncharacterized protein</fullName>
    </submittedName>
</protein>
<dbReference type="Proteomes" id="UP000829196">
    <property type="component" value="Unassembled WGS sequence"/>
</dbReference>
<name>A0A8T3BRH5_DENNO</name>
<evidence type="ECO:0000256" key="1">
    <source>
        <dbReference type="SAM" id="MobiDB-lite"/>
    </source>
</evidence>
<evidence type="ECO:0000313" key="3">
    <source>
        <dbReference type="Proteomes" id="UP000829196"/>
    </source>
</evidence>
<comment type="caution">
    <text evidence="2">The sequence shown here is derived from an EMBL/GenBank/DDBJ whole genome shotgun (WGS) entry which is preliminary data.</text>
</comment>
<evidence type="ECO:0000313" key="2">
    <source>
        <dbReference type="EMBL" id="KAI0518949.1"/>
    </source>
</evidence>
<proteinExistence type="predicted"/>
<reference evidence="2" key="1">
    <citation type="journal article" date="2022" name="Front. Genet.">
        <title>Chromosome-Scale Assembly of the Dendrobium nobile Genome Provides Insights Into the Molecular Mechanism of the Biosynthesis of the Medicinal Active Ingredient of Dendrobium.</title>
        <authorList>
            <person name="Xu Q."/>
            <person name="Niu S.-C."/>
            <person name="Li K.-L."/>
            <person name="Zheng P.-J."/>
            <person name="Zhang X.-J."/>
            <person name="Jia Y."/>
            <person name="Liu Y."/>
            <person name="Niu Y.-X."/>
            <person name="Yu L.-H."/>
            <person name="Chen D.-F."/>
            <person name="Zhang G.-Q."/>
        </authorList>
    </citation>
    <scope>NUCLEOTIDE SEQUENCE</scope>
    <source>
        <tissue evidence="2">Leaf</tissue>
    </source>
</reference>
<organism evidence="2 3">
    <name type="scientific">Dendrobium nobile</name>
    <name type="common">Orchid</name>
    <dbReference type="NCBI Taxonomy" id="94219"/>
    <lineage>
        <taxon>Eukaryota</taxon>
        <taxon>Viridiplantae</taxon>
        <taxon>Streptophyta</taxon>
        <taxon>Embryophyta</taxon>
        <taxon>Tracheophyta</taxon>
        <taxon>Spermatophyta</taxon>
        <taxon>Magnoliopsida</taxon>
        <taxon>Liliopsida</taxon>
        <taxon>Asparagales</taxon>
        <taxon>Orchidaceae</taxon>
        <taxon>Epidendroideae</taxon>
        <taxon>Malaxideae</taxon>
        <taxon>Dendrobiinae</taxon>
        <taxon>Dendrobium</taxon>
    </lineage>
</organism>
<feature type="region of interest" description="Disordered" evidence="1">
    <location>
        <begin position="99"/>
        <end position="130"/>
    </location>
</feature>
<sequence length="146" mass="17060">MADPETEYGVTWDNDGFTDILRSTFFDVNPHIDHTIEEYVECILFALTEAINEHFEGLEWRISTNPELEVVKRARTTIDVSSSDYAPYLEGKRSVRERLGSNSDGQHLHENQYRKRQRTSNYDPSNNHMTDERQLMSSILYLSLEL</sequence>
<dbReference type="OrthoDB" id="76949at2759"/>
<keyword evidence="3" id="KW-1185">Reference proteome</keyword>
<accession>A0A8T3BRH5</accession>
<dbReference type="EMBL" id="JAGYWB010000006">
    <property type="protein sequence ID" value="KAI0518949.1"/>
    <property type="molecule type" value="Genomic_DNA"/>
</dbReference>
<dbReference type="AlphaFoldDB" id="A0A8T3BRH5"/>
<feature type="compositionally biased region" description="Polar residues" evidence="1">
    <location>
        <begin position="119"/>
        <end position="128"/>
    </location>
</feature>
<gene>
    <name evidence="2" type="ORF">KFK09_006387</name>
</gene>